<gene>
    <name evidence="12" type="ordered locus">PAS_chr1-1_0324</name>
</gene>
<evidence type="ECO:0000256" key="3">
    <source>
        <dbReference type="ARBA" id="ARBA00005225"/>
    </source>
</evidence>
<keyword evidence="5" id="KW-0963">Cytoplasm</keyword>
<dbReference type="GO" id="GO:0005524">
    <property type="term" value="F:ATP binding"/>
    <property type="evidence" value="ECO:0007669"/>
    <property type="project" value="UniProtKB-KW"/>
</dbReference>
<evidence type="ECO:0000256" key="6">
    <source>
        <dbReference type="ARBA" id="ARBA00022679"/>
    </source>
</evidence>
<protein>
    <recommendedName>
        <fullName evidence="4">pantothenate kinase</fullName>
        <ecNumber evidence="4">2.7.1.33</ecNumber>
    </recommendedName>
</protein>
<evidence type="ECO:0000256" key="7">
    <source>
        <dbReference type="ARBA" id="ARBA00022741"/>
    </source>
</evidence>
<evidence type="ECO:0000256" key="9">
    <source>
        <dbReference type="ARBA" id="ARBA00022840"/>
    </source>
</evidence>
<dbReference type="STRING" id="644223.C4QWS6"/>
<dbReference type="Gene3D" id="3.30.420.40">
    <property type="match status" value="1"/>
</dbReference>
<dbReference type="NCBIfam" id="TIGR00555">
    <property type="entry name" value="panK_eukar"/>
    <property type="match status" value="1"/>
</dbReference>
<dbReference type="Pfam" id="PF03630">
    <property type="entry name" value="Fumble"/>
    <property type="match status" value="1"/>
</dbReference>
<organism evidence="12 13">
    <name type="scientific">Komagataella phaffii (strain GS115 / ATCC 20864)</name>
    <name type="common">Yeast</name>
    <name type="synonym">Pichia pastoris</name>
    <dbReference type="NCBI Taxonomy" id="644223"/>
    <lineage>
        <taxon>Eukaryota</taxon>
        <taxon>Fungi</taxon>
        <taxon>Dikarya</taxon>
        <taxon>Ascomycota</taxon>
        <taxon>Saccharomycotina</taxon>
        <taxon>Pichiomycetes</taxon>
        <taxon>Pichiales</taxon>
        <taxon>Pichiaceae</taxon>
        <taxon>Komagataella</taxon>
    </lineage>
</organism>
<evidence type="ECO:0000256" key="1">
    <source>
        <dbReference type="ARBA" id="ARBA00001206"/>
    </source>
</evidence>
<comment type="pathway">
    <text evidence="3">Cofactor biosynthesis; coenzyme A biosynthesis; CoA from (R)-pantothenate: step 1/5.</text>
</comment>
<proteinExistence type="inferred from homology"/>
<dbReference type="AlphaFoldDB" id="C4QWS6"/>
<evidence type="ECO:0000256" key="10">
    <source>
        <dbReference type="ARBA" id="ARBA00022993"/>
    </source>
</evidence>
<dbReference type="FunCoup" id="C4QWS6">
    <property type="interactions" value="779"/>
</dbReference>
<evidence type="ECO:0000313" key="12">
    <source>
        <dbReference type="EMBL" id="CAY67699.1"/>
    </source>
</evidence>
<dbReference type="GO" id="GO:0005634">
    <property type="term" value="C:nucleus"/>
    <property type="evidence" value="ECO:0007669"/>
    <property type="project" value="TreeGrafter"/>
</dbReference>
<dbReference type="InterPro" id="IPR043129">
    <property type="entry name" value="ATPase_NBD"/>
</dbReference>
<keyword evidence="8 12" id="KW-0418">Kinase</keyword>
<evidence type="ECO:0000313" key="13">
    <source>
        <dbReference type="Proteomes" id="UP000000314"/>
    </source>
</evidence>
<evidence type="ECO:0000256" key="8">
    <source>
        <dbReference type="ARBA" id="ARBA00022777"/>
    </source>
</evidence>
<dbReference type="eggNOG" id="KOG2201">
    <property type="taxonomic scope" value="Eukaryota"/>
</dbReference>
<keyword evidence="7" id="KW-0547">Nucleotide-binding</keyword>
<evidence type="ECO:0000256" key="5">
    <source>
        <dbReference type="ARBA" id="ARBA00022490"/>
    </source>
</evidence>
<keyword evidence="13" id="KW-1185">Reference proteome</keyword>
<comment type="similarity">
    <text evidence="11">Belongs to the type II pantothenate kinase family.</text>
</comment>
<dbReference type="PANTHER" id="PTHR12280:SF20">
    <property type="entry name" value="4'-PHOSPHOPANTETHEINE PHOSPHATASE"/>
    <property type="match status" value="1"/>
</dbReference>
<dbReference type="Gene3D" id="3.30.420.510">
    <property type="match status" value="1"/>
</dbReference>
<dbReference type="GeneID" id="8196589"/>
<dbReference type="EC" id="2.7.1.33" evidence="4"/>
<dbReference type="InterPro" id="IPR004567">
    <property type="entry name" value="Type_II_PanK"/>
</dbReference>
<dbReference type="Proteomes" id="UP000000314">
    <property type="component" value="Chromosome 1"/>
</dbReference>
<sequence length="389" mass="42641">MSYSSNHLSNSISLNVKGTHIIDEKDDSQLVSTNDIALPNQKPLNHVGIDIGGSLTKIVYSSKLENGGKLNFESIETSKVEQIIDRLKEVLKLHYGFDPDSDSGEQNEVIIMATGGGAFKYNQLLLDEIKCPVVKTDEMQSLIVGLDFLITRIPDEIFTIDEHFSYNSVQCLEDPNIYPYLLVNIGSGVSMIKVTANNTFTRVSGSSVGGGTLWGLLSILTAANDFDEMLALAQDGNNENVDLLVGDIYGRGYNKIGLSADAIAASMGKAFKKVTADVKIPEDASAEEIRARRLERLLAFDQKDIAKSLLFAISNNIGQIAFLEAQRCGISKIFFAGSYIRNHPQTVKTLSYAVKFWSNNQQSAYFLRHEGYLGSLGAFLSKRASDDAQ</sequence>
<dbReference type="SUPFAM" id="SSF53067">
    <property type="entry name" value="Actin-like ATPase domain"/>
    <property type="match status" value="2"/>
</dbReference>
<dbReference type="SMR" id="C4QWS6"/>
<dbReference type="HOGENOM" id="CLU_011154_3_0_1"/>
<evidence type="ECO:0000256" key="2">
    <source>
        <dbReference type="ARBA" id="ARBA00004496"/>
    </source>
</evidence>
<comment type="subcellular location">
    <subcellularLocation>
        <location evidence="2">Cytoplasm</location>
    </subcellularLocation>
</comment>
<dbReference type="GO" id="GO:0015937">
    <property type="term" value="P:coenzyme A biosynthetic process"/>
    <property type="evidence" value="ECO:0007669"/>
    <property type="project" value="UniProtKB-KW"/>
</dbReference>
<name>C4QWS6_KOMPG</name>
<comment type="catalytic activity">
    <reaction evidence="1">
        <text>(R)-pantothenate + ATP = (R)-4'-phosphopantothenate + ADP + H(+)</text>
        <dbReference type="Rhea" id="RHEA:16373"/>
        <dbReference type="ChEBI" id="CHEBI:10986"/>
        <dbReference type="ChEBI" id="CHEBI:15378"/>
        <dbReference type="ChEBI" id="CHEBI:29032"/>
        <dbReference type="ChEBI" id="CHEBI:30616"/>
        <dbReference type="ChEBI" id="CHEBI:456216"/>
        <dbReference type="EC" id="2.7.1.33"/>
    </reaction>
</comment>
<reference evidence="12 13" key="1">
    <citation type="journal article" date="2009" name="Nat. Biotechnol.">
        <title>Genome sequence of the recombinant protein production host Pichia pastoris.</title>
        <authorList>
            <person name="De Schutter K."/>
            <person name="Lin Y.C."/>
            <person name="Tiels P."/>
            <person name="Van Hecke A."/>
            <person name="Glinka S."/>
            <person name="Weber-Lehmann J."/>
            <person name="Rouze P."/>
            <person name="Van de Peer Y."/>
            <person name="Callewaert N."/>
        </authorList>
    </citation>
    <scope>NUCLEOTIDE SEQUENCE [LARGE SCALE GENOMIC DNA]</scope>
    <source>
        <strain evidence="13">GS115 / ATCC 20864</strain>
    </source>
</reference>
<dbReference type="CDD" id="cd24123">
    <property type="entry name" value="ASKHA_NBD_PanK-II_Pank4"/>
    <property type="match status" value="1"/>
</dbReference>
<dbReference type="RefSeq" id="XP_002489980.1">
    <property type="nucleotide sequence ID" value="XM_002489935.1"/>
</dbReference>
<dbReference type="GO" id="GO:0005829">
    <property type="term" value="C:cytosol"/>
    <property type="evidence" value="ECO:0007669"/>
    <property type="project" value="TreeGrafter"/>
</dbReference>
<keyword evidence="6" id="KW-0808">Transferase</keyword>
<evidence type="ECO:0000256" key="11">
    <source>
        <dbReference type="ARBA" id="ARBA00060870"/>
    </source>
</evidence>
<dbReference type="GO" id="GO:0008204">
    <property type="term" value="P:ergosterol metabolic process"/>
    <property type="evidence" value="ECO:0007669"/>
    <property type="project" value="EnsemblFungi"/>
</dbReference>
<accession>C4QWS6</accession>
<dbReference type="OMA" id="FKNPDIC"/>
<dbReference type="KEGG" id="ppa:PAS_chr1-1_0324"/>
<keyword evidence="9" id="KW-0067">ATP-binding</keyword>
<keyword evidence="10" id="KW-0173">Coenzyme A biosynthesis</keyword>
<dbReference type="InParanoid" id="C4QWS6"/>
<dbReference type="OrthoDB" id="498611at2759"/>
<evidence type="ECO:0000256" key="4">
    <source>
        <dbReference type="ARBA" id="ARBA00012102"/>
    </source>
</evidence>
<dbReference type="GO" id="GO:0004594">
    <property type="term" value="F:pantothenate kinase activity"/>
    <property type="evidence" value="ECO:0007669"/>
    <property type="project" value="UniProtKB-EC"/>
</dbReference>
<dbReference type="EMBL" id="FN392319">
    <property type="protein sequence ID" value="CAY67699.1"/>
    <property type="molecule type" value="Genomic_DNA"/>
</dbReference>
<dbReference type="PANTHER" id="PTHR12280">
    <property type="entry name" value="PANTOTHENATE KINASE"/>
    <property type="match status" value="1"/>
</dbReference>
<dbReference type="FunFam" id="3.30.420.40:FF:000025">
    <property type="entry name" value="pantothenate kinase 2, mitochondrial"/>
    <property type="match status" value="1"/>
</dbReference>